<protein>
    <recommendedName>
        <fullName evidence="9">alcohol dehydrogenase (NADP(+))</fullName>
        <ecNumber evidence="9">1.1.1.2</ecNumber>
    </recommendedName>
</protein>
<dbReference type="InterPro" id="IPR020843">
    <property type="entry name" value="ER"/>
</dbReference>
<dbReference type="SUPFAM" id="SSF50129">
    <property type="entry name" value="GroES-like"/>
    <property type="match status" value="1"/>
</dbReference>
<dbReference type="SMART" id="SM00829">
    <property type="entry name" value="PKS_ER"/>
    <property type="match status" value="1"/>
</dbReference>
<evidence type="ECO:0000256" key="7">
    <source>
        <dbReference type="ARBA" id="ARBA00022857"/>
    </source>
</evidence>
<proteinExistence type="inferred from homology"/>
<reference evidence="13" key="1">
    <citation type="journal article" date="2021" name="Nat. Commun.">
        <title>Genetic determinants of endophytism in the Arabidopsis root mycobiome.</title>
        <authorList>
            <person name="Mesny F."/>
            <person name="Miyauchi S."/>
            <person name="Thiergart T."/>
            <person name="Pickel B."/>
            <person name="Atanasova L."/>
            <person name="Karlsson M."/>
            <person name="Huettel B."/>
            <person name="Barry K.W."/>
            <person name="Haridas S."/>
            <person name="Chen C."/>
            <person name="Bauer D."/>
            <person name="Andreopoulos W."/>
            <person name="Pangilinan J."/>
            <person name="LaButti K."/>
            <person name="Riley R."/>
            <person name="Lipzen A."/>
            <person name="Clum A."/>
            <person name="Drula E."/>
            <person name="Henrissat B."/>
            <person name="Kohler A."/>
            <person name="Grigoriev I.V."/>
            <person name="Martin F.M."/>
            <person name="Hacquard S."/>
        </authorList>
    </citation>
    <scope>NUCLEOTIDE SEQUENCE</scope>
    <source>
        <strain evidence="13">MPI-CAGE-AT-0021</strain>
    </source>
</reference>
<gene>
    <name evidence="13" type="ORF">B0J13DRAFT_487537</name>
</gene>
<dbReference type="EMBL" id="JAGMUU010000036">
    <property type="protein sequence ID" value="KAH7116508.1"/>
    <property type="molecule type" value="Genomic_DNA"/>
</dbReference>
<evidence type="ECO:0000256" key="5">
    <source>
        <dbReference type="ARBA" id="ARBA00022723"/>
    </source>
</evidence>
<dbReference type="GO" id="GO:0008106">
    <property type="term" value="F:alcohol dehydrogenase (NADP+) activity"/>
    <property type="evidence" value="ECO:0007669"/>
    <property type="project" value="UniProtKB-EC"/>
</dbReference>
<keyword evidence="14" id="KW-1185">Reference proteome</keyword>
<evidence type="ECO:0000256" key="2">
    <source>
        <dbReference type="ARBA" id="ARBA00008072"/>
    </source>
</evidence>
<comment type="cofactor">
    <cofactor evidence="1 11">
        <name>Zn(2+)</name>
        <dbReference type="ChEBI" id="CHEBI:29105"/>
    </cofactor>
</comment>
<dbReference type="Gene3D" id="3.90.180.10">
    <property type="entry name" value="Medium-chain alcohol dehydrogenases, catalytic domain"/>
    <property type="match status" value="1"/>
</dbReference>
<dbReference type="PANTHER" id="PTHR42683">
    <property type="entry name" value="ALDEHYDE REDUCTASE"/>
    <property type="match status" value="1"/>
</dbReference>
<dbReference type="InterPro" id="IPR013154">
    <property type="entry name" value="ADH-like_N"/>
</dbReference>
<dbReference type="Pfam" id="PF08240">
    <property type="entry name" value="ADH_N"/>
    <property type="match status" value="1"/>
</dbReference>
<feature type="domain" description="Enoyl reductase (ER)" evidence="12">
    <location>
        <begin position="21"/>
        <end position="357"/>
    </location>
</feature>
<name>A0A9P9ICI0_9HYPO</name>
<dbReference type="InterPro" id="IPR011032">
    <property type="entry name" value="GroES-like_sf"/>
</dbReference>
<evidence type="ECO:0000256" key="11">
    <source>
        <dbReference type="RuleBase" id="RU361277"/>
    </source>
</evidence>
<keyword evidence="6 11" id="KW-0862">Zinc</keyword>
<evidence type="ECO:0000256" key="6">
    <source>
        <dbReference type="ARBA" id="ARBA00022833"/>
    </source>
</evidence>
<keyword evidence="8" id="KW-0560">Oxidoreductase</keyword>
<keyword evidence="7" id="KW-0521">NADP</keyword>
<dbReference type="InterPro" id="IPR047109">
    <property type="entry name" value="CAD-like"/>
</dbReference>
<dbReference type="Gene3D" id="3.40.50.720">
    <property type="entry name" value="NAD(P)-binding Rossmann-like Domain"/>
    <property type="match status" value="1"/>
</dbReference>
<dbReference type="GO" id="GO:0006066">
    <property type="term" value="P:alcohol metabolic process"/>
    <property type="evidence" value="ECO:0007669"/>
    <property type="project" value="UniProtKB-ARBA"/>
</dbReference>
<dbReference type="InterPro" id="IPR013149">
    <property type="entry name" value="ADH-like_C"/>
</dbReference>
<dbReference type="Pfam" id="PF00107">
    <property type="entry name" value="ADH_zinc_N"/>
    <property type="match status" value="1"/>
</dbReference>
<comment type="similarity">
    <text evidence="2 11">Belongs to the zinc-containing alcohol dehydrogenase family.</text>
</comment>
<evidence type="ECO:0000256" key="1">
    <source>
        <dbReference type="ARBA" id="ARBA00001947"/>
    </source>
</evidence>
<evidence type="ECO:0000256" key="3">
    <source>
        <dbReference type="ARBA" id="ARBA00011738"/>
    </source>
</evidence>
<dbReference type="InterPro" id="IPR002328">
    <property type="entry name" value="ADH_Zn_CS"/>
</dbReference>
<dbReference type="AlphaFoldDB" id="A0A9P9ICI0"/>
<dbReference type="EC" id="1.1.1.2" evidence="9"/>
<dbReference type="InterPro" id="IPR036291">
    <property type="entry name" value="NAD(P)-bd_dom_sf"/>
</dbReference>
<evidence type="ECO:0000256" key="10">
    <source>
        <dbReference type="ARBA" id="ARBA00050997"/>
    </source>
</evidence>
<dbReference type="PROSITE" id="PS00059">
    <property type="entry name" value="ADH_ZINC"/>
    <property type="match status" value="1"/>
</dbReference>
<sequence length="359" mass="38827">MSDTDYKFEGWLGLDKSSAEGNMVWREFTPKTWEETDIDIKVTHSGICGSDLHTLKSGWSEAPYPICVGHEIVGQVVRLGSKAEGGFKIGDRVGVGAQSDSCLNRWGPCEPCSNGLEVYCVKNAVHTFGGYHFNGSKAMGGHATYHRCPSHFVFRIPEGLDSAAVGPMLCGGVSVYSPLKFHNCGPGKKVGVIGVGGLGHFAVLFAKALGAENVIGISRSGNKRDEVLKMGAKDYIATSQSEDWAKTHFGSFDIIVSTVSSNKAPFNDYLNLLGLDGTFIQVGLPDDGHFSVDAGILVDRRIKLTGSNIGSPSEIRDMLELAAAKKVKPWIQERPMSEANQAMVDFEAGRARYRYVLTQ</sequence>
<evidence type="ECO:0000259" key="12">
    <source>
        <dbReference type="SMART" id="SM00829"/>
    </source>
</evidence>
<organism evidence="13 14">
    <name type="scientific">Dactylonectria estremocensis</name>
    <dbReference type="NCBI Taxonomy" id="1079267"/>
    <lineage>
        <taxon>Eukaryota</taxon>
        <taxon>Fungi</taxon>
        <taxon>Dikarya</taxon>
        <taxon>Ascomycota</taxon>
        <taxon>Pezizomycotina</taxon>
        <taxon>Sordariomycetes</taxon>
        <taxon>Hypocreomycetidae</taxon>
        <taxon>Hypocreales</taxon>
        <taxon>Nectriaceae</taxon>
        <taxon>Dactylonectria</taxon>
    </lineage>
</organism>
<dbReference type="Proteomes" id="UP000717696">
    <property type="component" value="Unassembled WGS sequence"/>
</dbReference>
<comment type="caution">
    <text evidence="13">The sequence shown here is derived from an EMBL/GenBank/DDBJ whole genome shotgun (WGS) entry which is preliminary data.</text>
</comment>
<dbReference type="GO" id="GO:0008270">
    <property type="term" value="F:zinc ion binding"/>
    <property type="evidence" value="ECO:0007669"/>
    <property type="project" value="InterPro"/>
</dbReference>
<evidence type="ECO:0000256" key="4">
    <source>
        <dbReference type="ARBA" id="ARBA00022553"/>
    </source>
</evidence>
<accession>A0A9P9ICI0</accession>
<evidence type="ECO:0000313" key="13">
    <source>
        <dbReference type="EMBL" id="KAH7116508.1"/>
    </source>
</evidence>
<dbReference type="CDD" id="cd05283">
    <property type="entry name" value="CAD1"/>
    <property type="match status" value="1"/>
</dbReference>
<evidence type="ECO:0000313" key="14">
    <source>
        <dbReference type="Proteomes" id="UP000717696"/>
    </source>
</evidence>
<comment type="subunit">
    <text evidence="3">Homodimer.</text>
</comment>
<comment type="catalytic activity">
    <reaction evidence="10">
        <text>a primary alcohol + NADP(+) = an aldehyde + NADPH + H(+)</text>
        <dbReference type="Rhea" id="RHEA:15937"/>
        <dbReference type="ChEBI" id="CHEBI:15378"/>
        <dbReference type="ChEBI" id="CHEBI:15734"/>
        <dbReference type="ChEBI" id="CHEBI:17478"/>
        <dbReference type="ChEBI" id="CHEBI:57783"/>
        <dbReference type="ChEBI" id="CHEBI:58349"/>
        <dbReference type="EC" id="1.1.1.2"/>
    </reaction>
    <physiologicalReaction direction="left-to-right" evidence="10">
        <dbReference type="Rhea" id="RHEA:15938"/>
    </physiologicalReaction>
    <physiologicalReaction direction="right-to-left" evidence="10">
        <dbReference type="Rhea" id="RHEA:15939"/>
    </physiologicalReaction>
</comment>
<evidence type="ECO:0000256" key="8">
    <source>
        <dbReference type="ARBA" id="ARBA00023002"/>
    </source>
</evidence>
<dbReference type="SUPFAM" id="SSF51735">
    <property type="entry name" value="NAD(P)-binding Rossmann-fold domains"/>
    <property type="match status" value="1"/>
</dbReference>
<dbReference type="OrthoDB" id="1879366at2759"/>
<dbReference type="FunFam" id="3.40.50.720:FF:000158">
    <property type="entry name" value="Zinc-binding alcohol dehydrogenase"/>
    <property type="match status" value="1"/>
</dbReference>
<evidence type="ECO:0000256" key="9">
    <source>
        <dbReference type="ARBA" id="ARBA00024074"/>
    </source>
</evidence>
<keyword evidence="4" id="KW-0597">Phosphoprotein</keyword>
<keyword evidence="5 11" id="KW-0479">Metal-binding</keyword>